<dbReference type="InterPro" id="IPR029045">
    <property type="entry name" value="ClpP/crotonase-like_dom_sf"/>
</dbReference>
<proteinExistence type="inferred from homology"/>
<dbReference type="CDD" id="cd06558">
    <property type="entry name" value="crotonase-like"/>
    <property type="match status" value="1"/>
</dbReference>
<dbReference type="GO" id="GO:0006635">
    <property type="term" value="P:fatty acid beta-oxidation"/>
    <property type="evidence" value="ECO:0007669"/>
    <property type="project" value="TreeGrafter"/>
</dbReference>
<protein>
    <recommendedName>
        <fullName evidence="5">Enoyl-CoA hydratase/isomerase family protein</fullName>
    </recommendedName>
</protein>
<organism evidence="3 4">
    <name type="scientific">Haladaptatus pallidirubidus</name>
    <dbReference type="NCBI Taxonomy" id="1008152"/>
    <lineage>
        <taxon>Archaea</taxon>
        <taxon>Methanobacteriati</taxon>
        <taxon>Methanobacteriota</taxon>
        <taxon>Stenosarchaea group</taxon>
        <taxon>Halobacteria</taxon>
        <taxon>Halobacteriales</taxon>
        <taxon>Haladaptataceae</taxon>
        <taxon>Haladaptatus</taxon>
    </lineage>
</organism>
<dbReference type="EMBL" id="BAABKX010000009">
    <property type="protein sequence ID" value="GAA5051771.1"/>
    <property type="molecule type" value="Genomic_DNA"/>
</dbReference>
<name>A0AAV3UIE7_9EURY</name>
<comment type="caution">
    <text evidence="3">The sequence shown here is derived from an EMBL/GenBank/DDBJ whole genome shotgun (WGS) entry which is preliminary data.</text>
</comment>
<sequence length="191" mass="20266">MLMAVLPQSRSTARARNALNGTVREELATVLPAIETSGSRVVVITGSPECNAFVAGADVSELRERGMFEQRRASERPRVYEIVAELTTPVIASINGHALGGGLELATACDIRIAQSGAKLGQPEINLGLIPRGSGTQRLPRLVGEGQPLKLILSGDLIDTEEAAEIGLVDEVCTQEDIERRVNSLAVSIAE</sequence>
<dbReference type="InterPro" id="IPR001753">
    <property type="entry name" value="Enoyl-CoA_hydra/iso"/>
</dbReference>
<keyword evidence="4" id="KW-1185">Reference proteome</keyword>
<dbReference type="GO" id="GO:0003824">
    <property type="term" value="F:catalytic activity"/>
    <property type="evidence" value="ECO:0007669"/>
    <property type="project" value="InterPro"/>
</dbReference>
<evidence type="ECO:0000313" key="4">
    <source>
        <dbReference type="Proteomes" id="UP001501729"/>
    </source>
</evidence>
<dbReference type="Gene3D" id="3.90.226.10">
    <property type="entry name" value="2-enoyl-CoA Hydratase, Chain A, domain 1"/>
    <property type="match status" value="1"/>
</dbReference>
<dbReference type="Pfam" id="PF00378">
    <property type="entry name" value="ECH_1"/>
    <property type="match status" value="1"/>
</dbReference>
<dbReference type="PROSITE" id="PS00166">
    <property type="entry name" value="ENOYL_COA_HYDRATASE"/>
    <property type="match status" value="1"/>
</dbReference>
<dbReference type="AlphaFoldDB" id="A0AAV3UIE7"/>
<accession>A0AAV3UIE7</accession>
<dbReference type="SUPFAM" id="SSF52096">
    <property type="entry name" value="ClpP/crotonase"/>
    <property type="match status" value="1"/>
</dbReference>
<evidence type="ECO:0000256" key="1">
    <source>
        <dbReference type="ARBA" id="ARBA00005254"/>
    </source>
</evidence>
<dbReference type="Proteomes" id="UP001501729">
    <property type="component" value="Unassembled WGS sequence"/>
</dbReference>
<dbReference type="InterPro" id="IPR018376">
    <property type="entry name" value="Enoyl-CoA_hyd/isom_CS"/>
</dbReference>
<dbReference type="PANTHER" id="PTHR11941:SF54">
    <property type="entry name" value="ENOYL-COA HYDRATASE, MITOCHONDRIAL"/>
    <property type="match status" value="1"/>
</dbReference>
<evidence type="ECO:0008006" key="5">
    <source>
        <dbReference type="Google" id="ProtNLM"/>
    </source>
</evidence>
<evidence type="ECO:0000256" key="2">
    <source>
        <dbReference type="RuleBase" id="RU003707"/>
    </source>
</evidence>
<evidence type="ECO:0000313" key="3">
    <source>
        <dbReference type="EMBL" id="GAA5051771.1"/>
    </source>
</evidence>
<dbReference type="PANTHER" id="PTHR11941">
    <property type="entry name" value="ENOYL-COA HYDRATASE-RELATED"/>
    <property type="match status" value="1"/>
</dbReference>
<reference evidence="3 4" key="1">
    <citation type="journal article" date="2019" name="Int. J. Syst. Evol. Microbiol.">
        <title>The Global Catalogue of Microorganisms (GCM) 10K type strain sequencing project: providing services to taxonomists for standard genome sequencing and annotation.</title>
        <authorList>
            <consortium name="The Broad Institute Genomics Platform"/>
            <consortium name="The Broad Institute Genome Sequencing Center for Infectious Disease"/>
            <person name="Wu L."/>
            <person name="Ma J."/>
        </authorList>
    </citation>
    <scope>NUCLEOTIDE SEQUENCE [LARGE SCALE GENOMIC DNA]</scope>
    <source>
        <strain evidence="3 4">JCM 17504</strain>
    </source>
</reference>
<gene>
    <name evidence="3" type="ORF">GCM10025751_27290</name>
</gene>
<comment type="similarity">
    <text evidence="1 2">Belongs to the enoyl-CoA hydratase/isomerase family.</text>
</comment>